<dbReference type="EMBL" id="ML976710">
    <property type="protein sequence ID" value="KAF1969353.1"/>
    <property type="molecule type" value="Genomic_DNA"/>
</dbReference>
<feature type="region of interest" description="Disordered" evidence="1">
    <location>
        <begin position="30"/>
        <end position="60"/>
    </location>
</feature>
<dbReference type="GO" id="GO:0032543">
    <property type="term" value="P:mitochondrial translation"/>
    <property type="evidence" value="ECO:0007669"/>
    <property type="project" value="InterPro"/>
</dbReference>
<gene>
    <name evidence="3" type="ORF">BU23DRAFT_557666</name>
</gene>
<dbReference type="PANTHER" id="PTHR28160:SF1">
    <property type="entry name" value="LARGE RIBOSOMAL SUBUNIT PROTEIN ML57"/>
    <property type="match status" value="1"/>
</dbReference>
<dbReference type="FunFam" id="1.10.1520.10:FF:000018">
    <property type="entry name" value="RNase III domain protein"/>
    <property type="match status" value="1"/>
</dbReference>
<evidence type="ECO:0000313" key="4">
    <source>
        <dbReference type="Proteomes" id="UP000800036"/>
    </source>
</evidence>
<dbReference type="PANTHER" id="PTHR28160">
    <property type="entry name" value="54S RIBOSOMAL PROTEIN L15, MITOCHONDRIAL"/>
    <property type="match status" value="1"/>
</dbReference>
<dbReference type="CDD" id="cd00593">
    <property type="entry name" value="RIBOc"/>
    <property type="match status" value="1"/>
</dbReference>
<evidence type="ECO:0000256" key="1">
    <source>
        <dbReference type="SAM" id="MobiDB-lite"/>
    </source>
</evidence>
<dbReference type="GO" id="GO:0006396">
    <property type="term" value="P:RNA processing"/>
    <property type="evidence" value="ECO:0007669"/>
    <property type="project" value="InterPro"/>
</dbReference>
<sequence>MASLRPLRSLFASATSALSAAQPAQRALVRTSARAFSTTAPSRSPEYGTEAAEQPRWQQTPPRMMAPFRVRPKPRGPEFKVNDDPRRLDDAYARLLGPGGDKVLSEEVKWLAVTHKSFDHGRRGFNDRLAYLGRRIVMLQTSQALLNAPQAEAWPRDSKGTPVADEFGRIPFLHPALSGLRGLTGEASDQVLDKSRLAGLAERYGFDKVTRWKPKRTDNLQGSGLESVLTTTLYAVVGAIALERGGEIANKITQDKILAPLGFTFTAD</sequence>
<name>A0A6A5UW05_9PLEO</name>
<evidence type="ECO:0000313" key="3">
    <source>
        <dbReference type="EMBL" id="KAF1969353.1"/>
    </source>
</evidence>
<proteinExistence type="predicted"/>
<dbReference type="AlphaFoldDB" id="A0A6A5UW05"/>
<dbReference type="Pfam" id="PF14622">
    <property type="entry name" value="Ribonucleas_3_3"/>
    <property type="match status" value="1"/>
</dbReference>
<dbReference type="OrthoDB" id="2281895at2759"/>
<accession>A0A6A5UW05</accession>
<dbReference type="Proteomes" id="UP000800036">
    <property type="component" value="Unassembled WGS sequence"/>
</dbReference>
<evidence type="ECO:0000259" key="2">
    <source>
        <dbReference type="Pfam" id="PF14622"/>
    </source>
</evidence>
<dbReference type="GO" id="GO:0004525">
    <property type="term" value="F:ribonuclease III activity"/>
    <property type="evidence" value="ECO:0007669"/>
    <property type="project" value="InterPro"/>
</dbReference>
<dbReference type="GO" id="GO:0003735">
    <property type="term" value="F:structural constituent of ribosome"/>
    <property type="evidence" value="ECO:0007669"/>
    <property type="project" value="InterPro"/>
</dbReference>
<reference evidence="3" key="1">
    <citation type="journal article" date="2020" name="Stud. Mycol.">
        <title>101 Dothideomycetes genomes: a test case for predicting lifestyles and emergence of pathogens.</title>
        <authorList>
            <person name="Haridas S."/>
            <person name="Albert R."/>
            <person name="Binder M."/>
            <person name="Bloem J."/>
            <person name="Labutti K."/>
            <person name="Salamov A."/>
            <person name="Andreopoulos B."/>
            <person name="Baker S."/>
            <person name="Barry K."/>
            <person name="Bills G."/>
            <person name="Bluhm B."/>
            <person name="Cannon C."/>
            <person name="Castanera R."/>
            <person name="Culley D."/>
            <person name="Daum C."/>
            <person name="Ezra D."/>
            <person name="Gonzalez J."/>
            <person name="Henrissat B."/>
            <person name="Kuo A."/>
            <person name="Liang C."/>
            <person name="Lipzen A."/>
            <person name="Lutzoni F."/>
            <person name="Magnuson J."/>
            <person name="Mondo S."/>
            <person name="Nolan M."/>
            <person name="Ohm R."/>
            <person name="Pangilinan J."/>
            <person name="Park H.-J."/>
            <person name="Ramirez L."/>
            <person name="Alfaro M."/>
            <person name="Sun H."/>
            <person name="Tritt A."/>
            <person name="Yoshinaga Y."/>
            <person name="Zwiers L.-H."/>
            <person name="Turgeon B."/>
            <person name="Goodwin S."/>
            <person name="Spatafora J."/>
            <person name="Crous P."/>
            <person name="Grigoriev I."/>
        </authorList>
    </citation>
    <scope>NUCLEOTIDE SEQUENCE</scope>
    <source>
        <strain evidence="3">CBS 107.79</strain>
    </source>
</reference>
<dbReference type="InterPro" id="IPR000999">
    <property type="entry name" value="RNase_III_dom"/>
</dbReference>
<keyword evidence="4" id="KW-1185">Reference proteome</keyword>
<dbReference type="GO" id="GO:0005762">
    <property type="term" value="C:mitochondrial large ribosomal subunit"/>
    <property type="evidence" value="ECO:0007669"/>
    <property type="project" value="InterPro"/>
</dbReference>
<dbReference type="InterPro" id="IPR036389">
    <property type="entry name" value="RNase_III_sf"/>
</dbReference>
<dbReference type="InterPro" id="IPR040030">
    <property type="entry name" value="Ribosomal_mL57"/>
</dbReference>
<dbReference type="Gene3D" id="1.10.1520.10">
    <property type="entry name" value="Ribonuclease III domain"/>
    <property type="match status" value="1"/>
</dbReference>
<organism evidence="3 4">
    <name type="scientific">Bimuria novae-zelandiae CBS 107.79</name>
    <dbReference type="NCBI Taxonomy" id="1447943"/>
    <lineage>
        <taxon>Eukaryota</taxon>
        <taxon>Fungi</taxon>
        <taxon>Dikarya</taxon>
        <taxon>Ascomycota</taxon>
        <taxon>Pezizomycotina</taxon>
        <taxon>Dothideomycetes</taxon>
        <taxon>Pleosporomycetidae</taxon>
        <taxon>Pleosporales</taxon>
        <taxon>Massarineae</taxon>
        <taxon>Didymosphaeriaceae</taxon>
        <taxon>Bimuria</taxon>
    </lineage>
</organism>
<protein>
    <recommendedName>
        <fullName evidence="2">RNase III domain-containing protein</fullName>
    </recommendedName>
</protein>
<feature type="domain" description="RNase III" evidence="2">
    <location>
        <begin position="106"/>
        <end position="260"/>
    </location>
</feature>